<name>A0A022PFY6_9GAMM</name>
<dbReference type="PATRIC" id="fig|1393736.3.peg.4220"/>
<gene>
    <name evidence="1" type="ORF">BA1DRAFT_04143</name>
</gene>
<evidence type="ECO:0000313" key="1">
    <source>
        <dbReference type="EMBL" id="EYU13375.1"/>
    </source>
</evidence>
<proteinExistence type="predicted"/>
<dbReference type="EMBL" id="JFGV01000090">
    <property type="protein sequence ID" value="EYU13375.1"/>
    <property type="molecule type" value="Genomic_DNA"/>
</dbReference>
<dbReference type="AlphaFoldDB" id="A0A022PFY6"/>
<sequence length="43" mass="5069">MQLMVKFLIMEFSVSQQKLQSINRAYLKNGNKDRISHSVNQEN</sequence>
<comment type="caution">
    <text evidence="1">The sequence shown here is derived from an EMBL/GenBank/DDBJ whole genome shotgun (WGS) entry which is preliminary data.</text>
</comment>
<reference evidence="1 2" key="1">
    <citation type="submission" date="2014-03" db="EMBL/GenBank/DDBJ databases">
        <title>Draft Genome of Photorhabdus luminescens BA1, an Egyptian Isolate.</title>
        <authorList>
            <person name="Ghazal S."/>
            <person name="Hurst S.G.IV."/>
            <person name="Morris K."/>
            <person name="Thomas K."/>
            <person name="Tisa L.S."/>
        </authorList>
    </citation>
    <scope>NUCLEOTIDE SEQUENCE [LARGE SCALE GENOMIC DNA]</scope>
    <source>
        <strain evidence="1 2">BA1</strain>
    </source>
</reference>
<evidence type="ECO:0000313" key="2">
    <source>
        <dbReference type="Proteomes" id="UP000023464"/>
    </source>
</evidence>
<protein>
    <submittedName>
        <fullName evidence="1">Uncharacterized protein</fullName>
    </submittedName>
</protein>
<dbReference type="Proteomes" id="UP000023464">
    <property type="component" value="Unassembled WGS sequence"/>
</dbReference>
<accession>A0A022PFY6</accession>
<organism evidence="1 2">
    <name type="scientific">Photorhabdus aegyptia</name>
    <dbReference type="NCBI Taxonomy" id="2805098"/>
    <lineage>
        <taxon>Bacteria</taxon>
        <taxon>Pseudomonadati</taxon>
        <taxon>Pseudomonadota</taxon>
        <taxon>Gammaproteobacteria</taxon>
        <taxon>Enterobacterales</taxon>
        <taxon>Morganellaceae</taxon>
        <taxon>Photorhabdus</taxon>
    </lineage>
</organism>
<keyword evidence="2" id="KW-1185">Reference proteome</keyword>